<gene>
    <name evidence="8 14" type="primary">hemA</name>
    <name evidence="13" type="ORF">DCO61_03390</name>
    <name evidence="14" type="ORF">LS64_007485</name>
</gene>
<sequence length="589" mass="66403">MYIIVSFSHQNTSVEVREKLHFSDEECIKILPLLRQINGIKEVMLLSTCNRCEIYAFVDSNICNNFSEKLQNLDSKNLMKTKVDISLPLNMTNKNTESTTKDSKKLENIESNLQDSRFYKNIDSIESKNSNICNNFNEKLQNLDSKSMQNSHSHPLHKSIPTQPPTFKINAKGASANFENTQKITEYLTKDSKKLENIESNHKNHQPFLNKNIESTPKDSIKKITDSIIKAISDYKKIDIKELENPQILSGEEAIKHVFCVASALVSLVVGESQISGQLKDAFKLSSENNFSSKWLNRLITYAFRCAAAVRSQTDISKNPVSIASIMATLALEFIESKALKSPKILIIGVGEMGKLSLKHLAKHNLNLSLTNRTQQNANALLDATKIDAKIIPFSDLATAINEHQIVITAVSGGVIITENMLKLRKNDRIFFDLSIPRNISFGSHSFGSTAIKSRDKRLKNILKNIEVVCVDDLKKRAAKHIESRRENLESALKIVDKFVRDFAIYLNNLELDPLIKKMRHKAKMASLKEINRAIKKGFLPEALRENITRLAHSIFNEFLHTPTMNLRAMSEEAGADSALESIAKFFGE</sequence>
<dbReference type="EMBL" id="JRMP02000011">
    <property type="protein sequence ID" value="TLD93994.1"/>
    <property type="molecule type" value="Genomic_DNA"/>
</dbReference>
<feature type="binding site" evidence="8">
    <location>
        <begin position="48"/>
        <end position="51"/>
    </location>
    <ligand>
        <name>substrate</name>
    </ligand>
</feature>
<feature type="binding site" evidence="8">
    <location>
        <begin position="272"/>
        <end position="274"/>
    </location>
    <ligand>
        <name>substrate</name>
    </ligand>
</feature>
<evidence type="ECO:0000256" key="5">
    <source>
        <dbReference type="ARBA" id="ARBA00023002"/>
    </source>
</evidence>
<feature type="domain" description="Glutamyl-tRNA reductase N-terminal" evidence="12">
    <location>
        <begin position="222"/>
        <end position="314"/>
    </location>
</feature>
<dbReference type="InterPro" id="IPR036291">
    <property type="entry name" value="NAD(P)-bd_dom_sf"/>
</dbReference>
<keyword evidence="4 8" id="KW-0521">NADP</keyword>
<dbReference type="InterPro" id="IPR036343">
    <property type="entry name" value="GluRdtase_N_sf"/>
</dbReference>
<dbReference type="GO" id="GO:0019353">
    <property type="term" value="P:protoporphyrinogen IX biosynthetic process from glutamate"/>
    <property type="evidence" value="ECO:0007669"/>
    <property type="project" value="TreeGrafter"/>
</dbReference>
<dbReference type="InterPro" id="IPR006151">
    <property type="entry name" value="Shikm_DH/Glu-tRNA_Rdtase"/>
</dbReference>
<dbReference type="EC" id="1.2.1.70" evidence="3 8"/>
<evidence type="ECO:0000256" key="3">
    <source>
        <dbReference type="ARBA" id="ARBA00012970"/>
    </source>
</evidence>
<keyword evidence="15" id="KW-1185">Reference proteome</keyword>
<dbReference type="Pfam" id="PF05201">
    <property type="entry name" value="GlutR_N"/>
    <property type="match status" value="2"/>
</dbReference>
<dbReference type="Pfam" id="PF01488">
    <property type="entry name" value="Shikimate_DH"/>
    <property type="match status" value="1"/>
</dbReference>
<dbReference type="InterPro" id="IPR000343">
    <property type="entry name" value="4pyrrol_synth_GluRdtase"/>
</dbReference>
<keyword evidence="5 8" id="KW-0560">Oxidoreductase</keyword>
<feature type="active site" description="Nucleophile" evidence="8">
    <location>
        <position position="49"/>
    </location>
</feature>
<reference evidence="14" key="3">
    <citation type="submission" date="2018-04" db="EMBL/GenBank/DDBJ databases">
        <authorList>
            <person name="Sheh A."/>
            <person name="Shen Z."/>
            <person name="Mannion A.J."/>
            <person name="Fox J.G."/>
        </authorList>
    </citation>
    <scope>NUCLEOTIDE SEQUENCE</scope>
    <source>
        <strain evidence="14">MIT 97-6194</strain>
    </source>
</reference>
<dbReference type="SUPFAM" id="SSF69742">
    <property type="entry name" value="Glutamyl tRNA-reductase catalytic, N-terminal domain"/>
    <property type="match status" value="2"/>
</dbReference>
<dbReference type="Proteomes" id="UP000029714">
    <property type="component" value="Unassembled WGS sequence"/>
</dbReference>
<dbReference type="RefSeq" id="WP_052062598.1">
    <property type="nucleotide sequence ID" value="NZ_JRMP02000011.1"/>
</dbReference>
<comment type="subunit">
    <text evidence="8">Homodimer.</text>
</comment>
<comment type="similarity">
    <text evidence="2 8 9">Belongs to the glutamyl-tRNA reductase family.</text>
</comment>
<evidence type="ECO:0000256" key="6">
    <source>
        <dbReference type="ARBA" id="ARBA00023244"/>
    </source>
</evidence>
<evidence type="ECO:0000256" key="9">
    <source>
        <dbReference type="RuleBase" id="RU000584"/>
    </source>
</evidence>
<proteinExistence type="inferred from homology"/>
<evidence type="ECO:0000256" key="4">
    <source>
        <dbReference type="ARBA" id="ARBA00022857"/>
    </source>
</evidence>
<dbReference type="EMBL" id="QBIU01000001">
    <property type="protein sequence ID" value="MWV69088.1"/>
    <property type="molecule type" value="Genomic_DNA"/>
</dbReference>
<comment type="miscellaneous">
    <text evidence="8">During catalysis, the active site Cys acts as a nucleophile attacking the alpha-carbonyl group of tRNA-bound glutamate with the formation of a thioester intermediate between enzyme and glutamate, and the concomitant release of tRNA(Glu). The thioester intermediate is finally reduced by direct hydride transfer from NADPH, to form the product GSA.</text>
</comment>
<evidence type="ECO:0000259" key="10">
    <source>
        <dbReference type="Pfam" id="PF00745"/>
    </source>
</evidence>
<evidence type="ECO:0000313" key="16">
    <source>
        <dbReference type="Proteomes" id="UP000477070"/>
    </source>
</evidence>
<name>A0A347VV36_9HELI</name>
<feature type="domain" description="Quinate/shikimate 5-dehydrogenase/glutamyl-tRNA reductase" evidence="11">
    <location>
        <begin position="339"/>
        <end position="442"/>
    </location>
</feature>
<comment type="domain">
    <text evidence="8">Possesses an unusual extended V-shaped dimeric structure with each monomer consisting of three distinct domains arranged along a curved 'spinal' alpha-helix. The N-terminal catalytic domain specifically recognizes the glutamate moiety of the substrate. The second domain is the NADPH-binding domain, and the third C-terminal domain is responsible for dimerization.</text>
</comment>
<protein>
    <recommendedName>
        <fullName evidence="3 8">Glutamyl-tRNA reductase</fullName>
        <shortName evidence="8">GluTR</shortName>
        <ecNumber evidence="3 8">1.2.1.70</ecNumber>
    </recommendedName>
</protein>
<evidence type="ECO:0000313" key="15">
    <source>
        <dbReference type="Proteomes" id="UP000029714"/>
    </source>
</evidence>
<dbReference type="GO" id="GO:0008883">
    <property type="term" value="F:glutamyl-tRNA reductase activity"/>
    <property type="evidence" value="ECO:0007669"/>
    <property type="project" value="UniProtKB-UniRule"/>
</dbReference>
<feature type="domain" description="Glutamyl-tRNA reductase N-terminal" evidence="12">
    <location>
        <begin position="5"/>
        <end position="62"/>
    </location>
</feature>
<comment type="caution">
    <text evidence="14">The sequence shown here is derived from an EMBL/GenBank/DDBJ whole genome shotgun (WGS) entry which is preliminary data.</text>
</comment>
<reference evidence="13 16" key="4">
    <citation type="submission" date="2019-12" db="EMBL/GenBank/DDBJ databases">
        <title>Multi-Generational Helicobacter saguini Isolates.</title>
        <authorList>
            <person name="Mannion A."/>
            <person name="Shen Z."/>
            <person name="Fox J.G."/>
        </authorList>
    </citation>
    <scope>NUCLEOTIDE SEQUENCE [LARGE SCALE GENOMIC DNA]</scope>
    <source>
        <strain evidence="13">16-048</strain>
        <strain evidence="16">16-048 (F4)</strain>
    </source>
</reference>
<dbReference type="SUPFAM" id="SSF69075">
    <property type="entry name" value="Glutamyl tRNA-reductase dimerization domain"/>
    <property type="match status" value="1"/>
</dbReference>
<reference evidence="14 15" key="2">
    <citation type="journal article" date="2016" name="Infect. Immun.">
        <title>Helicobacter saguini, a Novel Helicobacter Isolated from Cotton-Top Tamarins with Ulcerative Colitis, Has Proinflammatory Properties and Induces Typhlocolitis and Dysplasia in Gnotobiotic IL-10-/- Mice.</title>
        <authorList>
            <person name="Shen Z."/>
            <person name="Mannion A."/>
            <person name="Whary M.T."/>
            <person name="Muthupalani S."/>
            <person name="Sheh A."/>
            <person name="Feng Y."/>
            <person name="Gong G."/>
            <person name="Vandamme P."/>
            <person name="Holcombe H.R."/>
            <person name="Paster B.J."/>
            <person name="Fox J.G."/>
        </authorList>
    </citation>
    <scope>NUCLEOTIDE SEQUENCE [LARGE SCALE GENOMIC DNA]</scope>
    <source>
        <strain evidence="14 15">MIT 97-6194</strain>
    </source>
</reference>
<feature type="domain" description="Tetrapyrrole biosynthesis glutamyl-tRNA reductase dimerisation" evidence="10">
    <location>
        <begin position="492"/>
        <end position="588"/>
    </location>
</feature>
<feature type="binding site" evidence="8">
    <location>
        <position position="278"/>
    </location>
    <ligand>
        <name>substrate</name>
    </ligand>
</feature>
<feature type="binding site" evidence="8">
    <location>
        <position position="267"/>
    </location>
    <ligand>
        <name>substrate</name>
    </ligand>
</feature>
<comment type="function">
    <text evidence="8">Catalyzes the NADPH-dependent reduction of glutamyl-tRNA(Glu) to glutamate 1-semialdehyde (GSA).</text>
</comment>
<accession>A0A347VV36</accession>
<evidence type="ECO:0000259" key="12">
    <source>
        <dbReference type="Pfam" id="PF05201"/>
    </source>
</evidence>
<dbReference type="SUPFAM" id="SSF51735">
    <property type="entry name" value="NAD(P)-binding Rossmann-fold domains"/>
    <property type="match status" value="1"/>
</dbReference>
<dbReference type="HAMAP" id="MF_00087">
    <property type="entry name" value="Glu_tRNA_reductase"/>
    <property type="match status" value="1"/>
</dbReference>
<dbReference type="Pfam" id="PF00745">
    <property type="entry name" value="GlutR_dimer"/>
    <property type="match status" value="1"/>
</dbReference>
<dbReference type="Gene3D" id="3.30.460.30">
    <property type="entry name" value="Glutamyl-tRNA reductase, N-terminal domain"/>
    <property type="match status" value="2"/>
</dbReference>
<dbReference type="Proteomes" id="UP000477070">
    <property type="component" value="Unassembled WGS sequence"/>
</dbReference>
<comment type="pathway">
    <text evidence="1 8 9">Porphyrin-containing compound metabolism; protoporphyrin-IX biosynthesis; 5-aminolevulinate from L-glutamyl-tRNA(Glu): step 1/2.</text>
</comment>
<comment type="catalytic activity">
    <reaction evidence="7 8 9">
        <text>(S)-4-amino-5-oxopentanoate + tRNA(Glu) + NADP(+) = L-glutamyl-tRNA(Glu) + NADPH + H(+)</text>
        <dbReference type="Rhea" id="RHEA:12344"/>
        <dbReference type="Rhea" id="RHEA-COMP:9663"/>
        <dbReference type="Rhea" id="RHEA-COMP:9680"/>
        <dbReference type="ChEBI" id="CHEBI:15378"/>
        <dbReference type="ChEBI" id="CHEBI:57501"/>
        <dbReference type="ChEBI" id="CHEBI:57783"/>
        <dbReference type="ChEBI" id="CHEBI:58349"/>
        <dbReference type="ChEBI" id="CHEBI:78442"/>
        <dbReference type="ChEBI" id="CHEBI:78520"/>
        <dbReference type="EC" id="1.2.1.70"/>
    </reaction>
</comment>
<dbReference type="OrthoDB" id="110209at2"/>
<organism evidence="14 15">
    <name type="scientific">Helicobacter saguini</name>
    <dbReference type="NCBI Taxonomy" id="1548018"/>
    <lineage>
        <taxon>Bacteria</taxon>
        <taxon>Pseudomonadati</taxon>
        <taxon>Campylobacterota</taxon>
        <taxon>Epsilonproteobacteria</taxon>
        <taxon>Campylobacterales</taxon>
        <taxon>Helicobacteraceae</taxon>
        <taxon>Helicobacter</taxon>
    </lineage>
</organism>
<evidence type="ECO:0000313" key="14">
    <source>
        <dbReference type="EMBL" id="TLD93994.1"/>
    </source>
</evidence>
<dbReference type="InterPro" id="IPR036453">
    <property type="entry name" value="GluRdtase_dimer_dom_sf"/>
</dbReference>
<keyword evidence="6 8" id="KW-0627">Porphyrin biosynthesis</keyword>
<dbReference type="NCBIfam" id="TIGR01035">
    <property type="entry name" value="hemA"/>
    <property type="match status" value="1"/>
</dbReference>
<feature type="site" description="Important for activity" evidence="8">
    <location>
        <position position="257"/>
    </location>
</feature>
<evidence type="ECO:0000259" key="11">
    <source>
        <dbReference type="Pfam" id="PF01488"/>
    </source>
</evidence>
<dbReference type="InterPro" id="IPR015895">
    <property type="entry name" value="4pyrrol_synth_GluRdtase_N"/>
</dbReference>
<feature type="binding site" evidence="8">
    <location>
        <begin position="349"/>
        <end position="354"/>
    </location>
    <ligand>
        <name>NADP(+)</name>
        <dbReference type="ChEBI" id="CHEBI:58349"/>
    </ligand>
</feature>
<dbReference type="AlphaFoldDB" id="A0A347VV36"/>
<dbReference type="PANTHER" id="PTHR43013:SF1">
    <property type="entry name" value="GLUTAMYL-TRNA REDUCTASE"/>
    <property type="match status" value="1"/>
</dbReference>
<evidence type="ECO:0000256" key="2">
    <source>
        <dbReference type="ARBA" id="ARBA00005916"/>
    </source>
</evidence>
<dbReference type="PANTHER" id="PTHR43013">
    <property type="entry name" value="GLUTAMYL-TRNA REDUCTASE"/>
    <property type="match status" value="1"/>
</dbReference>
<dbReference type="Gene3D" id="3.40.50.720">
    <property type="entry name" value="NAD(P)-binding Rossmann-like Domain"/>
    <property type="match status" value="1"/>
</dbReference>
<dbReference type="UniPathway" id="UPA00251">
    <property type="reaction ID" value="UER00316"/>
</dbReference>
<evidence type="ECO:0000256" key="7">
    <source>
        <dbReference type="ARBA" id="ARBA00047464"/>
    </source>
</evidence>
<evidence type="ECO:0000256" key="1">
    <source>
        <dbReference type="ARBA" id="ARBA00005059"/>
    </source>
</evidence>
<evidence type="ECO:0000256" key="8">
    <source>
        <dbReference type="HAMAP-Rule" id="MF_00087"/>
    </source>
</evidence>
<reference evidence="14 15" key="1">
    <citation type="journal article" date="2014" name="Genome Announc.">
        <title>Draft genome sequences of eight enterohepatic helicobacter species isolated from both laboratory and wild rodents.</title>
        <authorList>
            <person name="Sheh A."/>
            <person name="Shen Z."/>
            <person name="Fox J.G."/>
        </authorList>
    </citation>
    <scope>NUCLEOTIDE SEQUENCE [LARGE SCALE GENOMIC DNA]</scope>
    <source>
        <strain evidence="14 15">MIT 97-6194</strain>
    </source>
</reference>
<dbReference type="GO" id="GO:0050661">
    <property type="term" value="F:NADP binding"/>
    <property type="evidence" value="ECO:0007669"/>
    <property type="project" value="InterPro"/>
</dbReference>
<evidence type="ECO:0000313" key="13">
    <source>
        <dbReference type="EMBL" id="MWV69088.1"/>
    </source>
</evidence>
<dbReference type="InterPro" id="IPR015896">
    <property type="entry name" value="4pyrrol_synth_GluRdtase_dimer"/>
</dbReference>